<dbReference type="OrthoDB" id="531190at2759"/>
<proteinExistence type="predicted"/>
<name>A0A9P7RPC0_9AGAR</name>
<dbReference type="RefSeq" id="XP_043003815.1">
    <property type="nucleotide sequence ID" value="XM_043158467.1"/>
</dbReference>
<sequence length="262" mass="29921">MVDTAAIVVAVLALLGTIIQAVIGGWIGYHSEERKQQDQHRQTVAKYRYPLSRAAEDLSHKLLNIVSHNFASLYASEDSPERQRSYATLHTSYVIGQFFSWAQILYQETQFLTPPHGDFDSRETNRILKEIRMTLLTDTGSSPFMLWSGEQRAISEIMIVRDPQEDGGQARCMGYATFCQQWKADEQFRAWFAPVEEGLAVLSANPKNADMERLQSLQHLLVDLLQHLAHYHLLTTDKVSRCRVAPVWCRCRQCKVKPKLGL</sequence>
<evidence type="ECO:0000313" key="2">
    <source>
        <dbReference type="EMBL" id="KAG7087344.1"/>
    </source>
</evidence>
<keyword evidence="1" id="KW-1133">Transmembrane helix</keyword>
<comment type="caution">
    <text evidence="2">The sequence shown here is derived from an EMBL/GenBank/DDBJ whole genome shotgun (WGS) entry which is preliminary data.</text>
</comment>
<dbReference type="AlphaFoldDB" id="A0A9P7RPC0"/>
<dbReference type="GeneID" id="66082395"/>
<feature type="transmembrane region" description="Helical" evidence="1">
    <location>
        <begin position="6"/>
        <end position="29"/>
    </location>
</feature>
<keyword evidence="1" id="KW-0472">Membrane</keyword>
<accession>A0A9P7RPC0</accession>
<evidence type="ECO:0000313" key="3">
    <source>
        <dbReference type="Proteomes" id="UP001049176"/>
    </source>
</evidence>
<dbReference type="EMBL" id="CM032189">
    <property type="protein sequence ID" value="KAG7087344.1"/>
    <property type="molecule type" value="Genomic_DNA"/>
</dbReference>
<protein>
    <submittedName>
        <fullName evidence="2">Uncharacterized protein</fullName>
    </submittedName>
</protein>
<gene>
    <name evidence="2" type="ORF">E1B28_013320</name>
</gene>
<organism evidence="2 3">
    <name type="scientific">Marasmius oreades</name>
    <name type="common">fairy-ring Marasmius</name>
    <dbReference type="NCBI Taxonomy" id="181124"/>
    <lineage>
        <taxon>Eukaryota</taxon>
        <taxon>Fungi</taxon>
        <taxon>Dikarya</taxon>
        <taxon>Basidiomycota</taxon>
        <taxon>Agaricomycotina</taxon>
        <taxon>Agaricomycetes</taxon>
        <taxon>Agaricomycetidae</taxon>
        <taxon>Agaricales</taxon>
        <taxon>Marasmiineae</taxon>
        <taxon>Marasmiaceae</taxon>
        <taxon>Marasmius</taxon>
    </lineage>
</organism>
<evidence type="ECO:0000256" key="1">
    <source>
        <dbReference type="SAM" id="Phobius"/>
    </source>
</evidence>
<dbReference type="KEGG" id="more:E1B28_013320"/>
<dbReference type="Proteomes" id="UP001049176">
    <property type="component" value="Chromosome 9"/>
</dbReference>
<keyword evidence="1" id="KW-0812">Transmembrane</keyword>
<keyword evidence="3" id="KW-1185">Reference proteome</keyword>
<reference evidence="2" key="1">
    <citation type="journal article" date="2021" name="Genome Biol. Evol.">
        <title>The assembled and annotated genome of the fairy-ring fungus Marasmius oreades.</title>
        <authorList>
            <person name="Hiltunen M."/>
            <person name="Ament-Velasquez S.L."/>
            <person name="Johannesson H."/>
        </authorList>
    </citation>
    <scope>NUCLEOTIDE SEQUENCE</scope>
    <source>
        <strain evidence="2">03SP1</strain>
    </source>
</reference>